<comment type="caution">
    <text evidence="1">The sequence shown here is derived from an EMBL/GenBank/DDBJ whole genome shotgun (WGS) entry which is preliminary data.</text>
</comment>
<evidence type="ECO:0000313" key="2">
    <source>
        <dbReference type="Proteomes" id="UP000004097"/>
    </source>
</evidence>
<protein>
    <submittedName>
        <fullName evidence="1">Uncharacterized protein</fullName>
    </submittedName>
</protein>
<accession>E7MM94</accession>
<dbReference type="Proteomes" id="UP000004097">
    <property type="component" value="Unassembled WGS sequence"/>
</dbReference>
<dbReference type="STRING" id="706433.HMPREF9430_00694"/>
<sequence length="47" mass="5238">MPETDELGLIYAQGRYTMQVEPKTVKFILELIGAICNAAAEVIQKKL</sequence>
<reference evidence="1 2" key="1">
    <citation type="submission" date="2010-08" db="EMBL/GenBank/DDBJ databases">
        <authorList>
            <person name="Weinstock G."/>
            <person name="Sodergren E."/>
            <person name="Clifton S."/>
            <person name="Fulton L."/>
            <person name="Fulton B."/>
            <person name="Courtney L."/>
            <person name="Fronick C."/>
            <person name="Harrison M."/>
            <person name="Strong C."/>
            <person name="Farmer C."/>
            <person name="Delahaunty K."/>
            <person name="Markovic C."/>
            <person name="Hall O."/>
            <person name="Minx P."/>
            <person name="Tomlinson C."/>
            <person name="Mitreva M."/>
            <person name="Hou S."/>
            <person name="Chen J."/>
            <person name="Wollam A."/>
            <person name="Pepin K.H."/>
            <person name="Johnson M."/>
            <person name="Bhonagiri V."/>
            <person name="Zhang X."/>
            <person name="Suruliraj S."/>
            <person name="Warren W."/>
            <person name="Chinwalla A."/>
            <person name="Mardis E.R."/>
            <person name="Wilson R.K."/>
        </authorList>
    </citation>
    <scope>NUCLEOTIDE SEQUENCE [LARGE SCALE GENOMIC DNA]</scope>
    <source>
        <strain evidence="1 2">F0204</strain>
    </source>
</reference>
<proteinExistence type="predicted"/>
<name>E7MM94_9FIRM</name>
<keyword evidence="2" id="KW-1185">Reference proteome</keyword>
<gene>
    <name evidence="1" type="ORF">HMPREF9430_00694</name>
</gene>
<dbReference type="AlphaFoldDB" id="E7MM94"/>
<evidence type="ECO:0000313" key="1">
    <source>
        <dbReference type="EMBL" id="EFW24807.1"/>
    </source>
</evidence>
<dbReference type="EMBL" id="AECQ01000011">
    <property type="protein sequence ID" value="EFW24807.1"/>
    <property type="molecule type" value="Genomic_DNA"/>
</dbReference>
<organism evidence="1 2">
    <name type="scientific">Solobacterium moorei F0204</name>
    <dbReference type="NCBI Taxonomy" id="706433"/>
    <lineage>
        <taxon>Bacteria</taxon>
        <taxon>Bacillati</taxon>
        <taxon>Bacillota</taxon>
        <taxon>Erysipelotrichia</taxon>
        <taxon>Erysipelotrichales</taxon>
        <taxon>Erysipelotrichaceae</taxon>
        <taxon>Solobacterium</taxon>
    </lineage>
</organism>
<dbReference type="HOGENOM" id="CLU_3173270_0_0_9"/>